<evidence type="ECO:0000259" key="5">
    <source>
        <dbReference type="PROSITE" id="PS50011"/>
    </source>
</evidence>
<gene>
    <name evidence="6" type="ORF">Glove_402g22</name>
</gene>
<name>A0A397H4J4_9GLOM</name>
<keyword evidence="1 3" id="KW-0547">Nucleotide-binding</keyword>
<comment type="caution">
    <text evidence="6">The sequence shown here is derived from an EMBL/GenBank/DDBJ whole genome shotgun (WGS) entry which is preliminary data.</text>
</comment>
<evidence type="ECO:0000313" key="6">
    <source>
        <dbReference type="EMBL" id="RHZ56333.1"/>
    </source>
</evidence>
<keyword evidence="4" id="KW-0808">Transferase</keyword>
<dbReference type="PANTHER" id="PTHR24348">
    <property type="entry name" value="SERINE/THREONINE-PROTEIN KINASE UNC-51-RELATED"/>
    <property type="match status" value="1"/>
</dbReference>
<evidence type="ECO:0000256" key="4">
    <source>
        <dbReference type="RuleBase" id="RU000304"/>
    </source>
</evidence>
<dbReference type="AlphaFoldDB" id="A0A397H4J4"/>
<dbReference type="EMBL" id="PQFF01000359">
    <property type="protein sequence ID" value="RHZ56333.1"/>
    <property type="molecule type" value="Genomic_DNA"/>
</dbReference>
<dbReference type="Proteomes" id="UP000266861">
    <property type="component" value="Unassembled WGS sequence"/>
</dbReference>
<evidence type="ECO:0000256" key="3">
    <source>
        <dbReference type="PROSITE-ProRule" id="PRU10141"/>
    </source>
</evidence>
<keyword evidence="4" id="KW-0418">Kinase</keyword>
<accession>A0A397H4J4</accession>
<dbReference type="GO" id="GO:0010506">
    <property type="term" value="P:regulation of autophagy"/>
    <property type="evidence" value="ECO:0007669"/>
    <property type="project" value="InterPro"/>
</dbReference>
<dbReference type="InterPro" id="IPR008271">
    <property type="entry name" value="Ser/Thr_kinase_AS"/>
</dbReference>
<evidence type="ECO:0000256" key="1">
    <source>
        <dbReference type="ARBA" id="ARBA00022741"/>
    </source>
</evidence>
<dbReference type="SUPFAM" id="SSF49879">
    <property type="entry name" value="SMAD/FHA domain"/>
    <property type="match status" value="1"/>
</dbReference>
<dbReference type="Pfam" id="PF00069">
    <property type="entry name" value="Pkinase"/>
    <property type="match status" value="1"/>
</dbReference>
<dbReference type="InterPro" id="IPR045269">
    <property type="entry name" value="Atg1-like"/>
</dbReference>
<dbReference type="STRING" id="1348612.A0A397H4J4"/>
<dbReference type="PROSITE" id="PS00107">
    <property type="entry name" value="PROTEIN_KINASE_ATP"/>
    <property type="match status" value="1"/>
</dbReference>
<sequence>MVKQTTLKRKFRKLPPNYISNFLNPKSNKPIATLFNRNQSIKPNEIILSEERPKVILGKNPCCEIGFLEINDVNTSKINIFDIHCQISVIKENKIYRTQIRDNSYNSSTYVESGPENDRVIKVVGYSRKCNLKDGDAILIGNEETGFIRYVLAEEFRKQNELLFLHSIPQELKDYKKVSDIGEGAHSKVIKVNKTSSNKMYACKIVSIKQKKSESIIKCLKQEPRILKDLDHENIVKIKAFFESEERIVMILELMEGEDLFKYVTQFKLDDRRTLIKTEQIIEFVNQLLQGIEFIHNKQIIHRDLKPQNILFNSTYEKLKISDFGSARKIDNLHSGSDLNFYDMSINGTTLYMAPEICNARIQSKPTAKYGKASDMWSLGIILYFLITGSTPFDEDTDSNEFAICLKIIDWEFNPKEINIMGLTEILIRLLDKDQKYRISAEDALYSPLFW</sequence>
<dbReference type="OrthoDB" id="40902at2759"/>
<dbReference type="InterPro" id="IPR008984">
    <property type="entry name" value="SMAD_FHA_dom_sf"/>
</dbReference>
<dbReference type="InterPro" id="IPR011009">
    <property type="entry name" value="Kinase-like_dom_sf"/>
</dbReference>
<dbReference type="GO" id="GO:0004674">
    <property type="term" value="F:protein serine/threonine kinase activity"/>
    <property type="evidence" value="ECO:0007669"/>
    <property type="project" value="UniProtKB-KW"/>
</dbReference>
<keyword evidence="2 3" id="KW-0067">ATP-binding</keyword>
<dbReference type="Gene3D" id="1.10.510.10">
    <property type="entry name" value="Transferase(Phosphotransferase) domain 1"/>
    <property type="match status" value="1"/>
</dbReference>
<feature type="binding site" evidence="3">
    <location>
        <position position="204"/>
    </location>
    <ligand>
        <name>ATP</name>
        <dbReference type="ChEBI" id="CHEBI:30616"/>
    </ligand>
</feature>
<evidence type="ECO:0000313" key="7">
    <source>
        <dbReference type="Proteomes" id="UP000266861"/>
    </source>
</evidence>
<dbReference type="SUPFAM" id="SSF56112">
    <property type="entry name" value="Protein kinase-like (PK-like)"/>
    <property type="match status" value="1"/>
</dbReference>
<proteinExistence type="inferred from homology"/>
<dbReference type="PROSITE" id="PS00108">
    <property type="entry name" value="PROTEIN_KINASE_ST"/>
    <property type="match status" value="1"/>
</dbReference>
<comment type="similarity">
    <text evidence="4">Belongs to the protein kinase superfamily.</text>
</comment>
<reference evidence="6 7" key="1">
    <citation type="submission" date="2018-08" db="EMBL/GenBank/DDBJ databases">
        <title>Genome and evolution of the arbuscular mycorrhizal fungus Diversispora epigaea (formerly Glomus versiforme) and its bacterial endosymbionts.</title>
        <authorList>
            <person name="Sun X."/>
            <person name="Fei Z."/>
            <person name="Harrison M."/>
        </authorList>
    </citation>
    <scope>NUCLEOTIDE SEQUENCE [LARGE SCALE GENOMIC DNA]</scope>
    <source>
        <strain evidence="6 7">IT104</strain>
    </source>
</reference>
<keyword evidence="4" id="KW-0723">Serine/threonine-protein kinase</keyword>
<keyword evidence="7" id="KW-1185">Reference proteome</keyword>
<dbReference type="GO" id="GO:0005737">
    <property type="term" value="C:cytoplasm"/>
    <property type="evidence" value="ECO:0007669"/>
    <property type="project" value="TreeGrafter"/>
</dbReference>
<organism evidence="6 7">
    <name type="scientific">Diversispora epigaea</name>
    <dbReference type="NCBI Taxonomy" id="1348612"/>
    <lineage>
        <taxon>Eukaryota</taxon>
        <taxon>Fungi</taxon>
        <taxon>Fungi incertae sedis</taxon>
        <taxon>Mucoromycota</taxon>
        <taxon>Glomeromycotina</taxon>
        <taxon>Glomeromycetes</taxon>
        <taxon>Diversisporales</taxon>
        <taxon>Diversisporaceae</taxon>
        <taxon>Diversispora</taxon>
    </lineage>
</organism>
<dbReference type="SMART" id="SM00220">
    <property type="entry name" value="S_TKc"/>
    <property type="match status" value="1"/>
</dbReference>
<dbReference type="PROSITE" id="PS50011">
    <property type="entry name" value="PROTEIN_KINASE_DOM"/>
    <property type="match status" value="1"/>
</dbReference>
<dbReference type="InterPro" id="IPR017441">
    <property type="entry name" value="Protein_kinase_ATP_BS"/>
</dbReference>
<dbReference type="InterPro" id="IPR000719">
    <property type="entry name" value="Prot_kinase_dom"/>
</dbReference>
<dbReference type="FunFam" id="1.10.510.10:FF:000571">
    <property type="entry name" value="Maternal embryonic leucine zipper kinase"/>
    <property type="match status" value="1"/>
</dbReference>
<dbReference type="GO" id="GO:0005524">
    <property type="term" value="F:ATP binding"/>
    <property type="evidence" value="ECO:0007669"/>
    <property type="project" value="UniProtKB-UniRule"/>
</dbReference>
<dbReference type="PANTHER" id="PTHR24348:SF68">
    <property type="entry name" value="SERINE_THREONINE-PROTEIN KINASE ATG1C"/>
    <property type="match status" value="1"/>
</dbReference>
<evidence type="ECO:0000256" key="2">
    <source>
        <dbReference type="ARBA" id="ARBA00022840"/>
    </source>
</evidence>
<protein>
    <recommendedName>
        <fullName evidence="5">Protein kinase domain-containing protein</fullName>
    </recommendedName>
</protein>
<feature type="domain" description="Protein kinase" evidence="5">
    <location>
        <begin position="175"/>
        <end position="450"/>
    </location>
</feature>